<dbReference type="InterPro" id="IPR002646">
    <property type="entry name" value="PolA_pol_head_dom"/>
</dbReference>
<keyword evidence="4" id="KW-0548">Nucleotidyltransferase</keyword>
<evidence type="ECO:0000313" key="9">
    <source>
        <dbReference type="EMBL" id="GGA44988.1"/>
    </source>
</evidence>
<dbReference type="Pfam" id="PF01743">
    <property type="entry name" value="PolyA_pol"/>
    <property type="match status" value="1"/>
</dbReference>
<dbReference type="PANTHER" id="PTHR46173">
    <property type="entry name" value="CCA TRNA NUCLEOTIDYLTRANSFERASE 1, MITOCHONDRIAL"/>
    <property type="match status" value="1"/>
</dbReference>
<dbReference type="InterPro" id="IPR050264">
    <property type="entry name" value="Bact_CCA-adding_enz_type3_sf"/>
</dbReference>
<keyword evidence="5" id="KW-0479">Metal-binding</keyword>
<comment type="caution">
    <text evidence="9">The sequence shown here is derived from an EMBL/GenBank/DDBJ whole genome shotgun (WGS) entry which is preliminary data.</text>
</comment>
<comment type="similarity">
    <text evidence="7">Belongs to the tRNA nucleotidyltransferase/poly(A) polymerase family.</text>
</comment>
<accession>A0A916RA57</accession>
<dbReference type="GO" id="GO:0046872">
    <property type="term" value="F:metal ion binding"/>
    <property type="evidence" value="ECO:0007669"/>
    <property type="project" value="UniProtKB-KW"/>
</dbReference>
<dbReference type="RefSeq" id="WP_127072823.1">
    <property type="nucleotide sequence ID" value="NZ_BMKB01000002.1"/>
</dbReference>
<dbReference type="Gene3D" id="1.10.3090.10">
    <property type="entry name" value="cca-adding enzyme, domain 2"/>
    <property type="match status" value="1"/>
</dbReference>
<evidence type="ECO:0000256" key="1">
    <source>
        <dbReference type="ARBA" id="ARBA00001946"/>
    </source>
</evidence>
<keyword evidence="2 7" id="KW-0808">Transferase</keyword>
<dbReference type="CDD" id="cd05398">
    <property type="entry name" value="NT_ClassII-CCAase"/>
    <property type="match status" value="1"/>
</dbReference>
<gene>
    <name evidence="9" type="ORF">GCM10011499_13350</name>
</gene>
<dbReference type="GO" id="GO:0008033">
    <property type="term" value="P:tRNA processing"/>
    <property type="evidence" value="ECO:0007669"/>
    <property type="project" value="UniProtKB-KW"/>
</dbReference>
<dbReference type="EMBL" id="BMKB01000002">
    <property type="protein sequence ID" value="GGA44988.1"/>
    <property type="molecule type" value="Genomic_DNA"/>
</dbReference>
<evidence type="ECO:0000256" key="7">
    <source>
        <dbReference type="RuleBase" id="RU003953"/>
    </source>
</evidence>
<evidence type="ECO:0000256" key="4">
    <source>
        <dbReference type="ARBA" id="ARBA00022695"/>
    </source>
</evidence>
<protein>
    <submittedName>
        <fullName evidence="9">Poly(A) polymerase</fullName>
    </submittedName>
</protein>
<keyword evidence="7" id="KW-0694">RNA-binding</keyword>
<comment type="cofactor">
    <cofactor evidence="1">
        <name>Mg(2+)</name>
        <dbReference type="ChEBI" id="CHEBI:18420"/>
    </cofactor>
</comment>
<evidence type="ECO:0000256" key="2">
    <source>
        <dbReference type="ARBA" id="ARBA00022679"/>
    </source>
</evidence>
<evidence type="ECO:0000313" key="10">
    <source>
        <dbReference type="Proteomes" id="UP000596977"/>
    </source>
</evidence>
<feature type="domain" description="Poly A polymerase head" evidence="8">
    <location>
        <begin position="34"/>
        <end position="156"/>
    </location>
</feature>
<evidence type="ECO:0000256" key="6">
    <source>
        <dbReference type="ARBA" id="ARBA00022842"/>
    </source>
</evidence>
<dbReference type="InterPro" id="IPR043519">
    <property type="entry name" value="NT_sf"/>
</dbReference>
<name>A0A916RA57_9HYPH</name>
<evidence type="ECO:0000256" key="5">
    <source>
        <dbReference type="ARBA" id="ARBA00022723"/>
    </source>
</evidence>
<dbReference type="Proteomes" id="UP000596977">
    <property type="component" value="Unassembled WGS sequence"/>
</dbReference>
<proteinExistence type="inferred from homology"/>
<keyword evidence="10" id="KW-1185">Reference proteome</keyword>
<dbReference type="GO" id="GO:0000049">
    <property type="term" value="F:tRNA binding"/>
    <property type="evidence" value="ECO:0007669"/>
    <property type="project" value="TreeGrafter"/>
</dbReference>
<evidence type="ECO:0000259" key="8">
    <source>
        <dbReference type="Pfam" id="PF01743"/>
    </source>
</evidence>
<dbReference type="SUPFAM" id="SSF81301">
    <property type="entry name" value="Nucleotidyltransferase"/>
    <property type="match status" value="1"/>
</dbReference>
<dbReference type="GO" id="GO:0016779">
    <property type="term" value="F:nucleotidyltransferase activity"/>
    <property type="evidence" value="ECO:0007669"/>
    <property type="project" value="UniProtKB-KW"/>
</dbReference>
<dbReference type="PANTHER" id="PTHR46173:SF1">
    <property type="entry name" value="CCA TRNA NUCLEOTIDYLTRANSFERASE 1, MITOCHONDRIAL"/>
    <property type="match status" value="1"/>
</dbReference>
<keyword evidence="6" id="KW-0460">Magnesium</keyword>
<dbReference type="AlphaFoldDB" id="A0A916RA57"/>
<dbReference type="SUPFAM" id="SSF81891">
    <property type="entry name" value="Poly A polymerase C-terminal region-like"/>
    <property type="match status" value="1"/>
</dbReference>
<dbReference type="Gene3D" id="3.30.460.10">
    <property type="entry name" value="Beta Polymerase, domain 2"/>
    <property type="match status" value="1"/>
</dbReference>
<sequence length="402" mass="43763">MSEQEALARLKAAAWLADAKPFFDCLGGDDGATRAVGGIVRDTLLGRAQTTTDIDLATVLRPQEVMERAQAADIRAHPTGLEHGTVTLVAGGVTAEVTTLREDVETFGRHAKVRFGTDWAKDARRRDFTMNALYADAAGALFDPLGGLGDCLARKVKFIGNADNRIAEDRLRVYRYFRFAASHGAQQFDAEALAACARVADNLDQLSAERVGSEMVRLLGLAKIGETLGEMKTCGVLDDIVMSQQTLERLVRYESLGFSPELSGRLALILAGGIEAEKLQDKWRLSNAQINAARSVFQACGDVLFGQVAEVAYRLPEHKFTIAAVASVLGEKDERWLAEHMAQMEQLVPDGFPVSGKDLVRLGYHPGPELGAELKRLEKCWLEAGYGYDKAALLAMARPPEN</sequence>
<organism evidence="9 10">
    <name type="scientific">Pelagibacterium lentulum</name>
    <dbReference type="NCBI Taxonomy" id="2029865"/>
    <lineage>
        <taxon>Bacteria</taxon>
        <taxon>Pseudomonadati</taxon>
        <taxon>Pseudomonadota</taxon>
        <taxon>Alphaproteobacteria</taxon>
        <taxon>Hyphomicrobiales</taxon>
        <taxon>Devosiaceae</taxon>
        <taxon>Pelagibacterium</taxon>
    </lineage>
</organism>
<reference evidence="9 10" key="1">
    <citation type="journal article" date="2014" name="Int. J. Syst. Evol. Microbiol.">
        <title>Complete genome sequence of Corynebacterium casei LMG S-19264T (=DSM 44701T), isolated from a smear-ripened cheese.</title>
        <authorList>
            <consortium name="US DOE Joint Genome Institute (JGI-PGF)"/>
            <person name="Walter F."/>
            <person name="Albersmeier A."/>
            <person name="Kalinowski J."/>
            <person name="Ruckert C."/>
        </authorList>
    </citation>
    <scope>NUCLEOTIDE SEQUENCE [LARGE SCALE GENOMIC DNA]</scope>
    <source>
        <strain evidence="9 10">CGMCC 1.15896</strain>
    </source>
</reference>
<dbReference type="OrthoDB" id="9805698at2"/>
<keyword evidence="3" id="KW-0819">tRNA processing</keyword>
<evidence type="ECO:0000256" key="3">
    <source>
        <dbReference type="ARBA" id="ARBA00022694"/>
    </source>
</evidence>